<protein>
    <submittedName>
        <fullName evidence="1">Uncharacterized protein</fullName>
    </submittedName>
</protein>
<sequence>MSKGLAAIESKYKKLFVGLRLETSYPSLRLASSMQAEFAQTLQAQLESLKVDILVLMTHAQESGRSGTGPCITVPAVLLSRPDVQESPDTSQIPDLETSARLLSLFNSTTTRTFLSTTLAAIRCSSKTLFSRKGTPFGKPCHECNKTSYLETCKRSSWKEMTAMGLFKDIMNPWQSWANTLLSYDNKMSLGNKVKRCLDILLKKGSSGIGWALFDIQQEVFRGGDCELKT</sequence>
<reference evidence="1" key="1">
    <citation type="journal article" date="2018" name="PLoS Negl. Trop. Dis.">
        <title>Sialome diversity of ticks revealed by RNAseq of single tick salivary glands.</title>
        <authorList>
            <person name="Perner J."/>
            <person name="Kropackova S."/>
            <person name="Kopacek P."/>
            <person name="Ribeiro J.M."/>
        </authorList>
    </citation>
    <scope>NUCLEOTIDE SEQUENCE</scope>
    <source>
        <strain evidence="1">Siblings of single egg batch collected in Ceske Budejovice</strain>
        <tissue evidence="1">Salivary glands</tissue>
    </source>
</reference>
<proteinExistence type="predicted"/>
<feature type="non-terminal residue" evidence="1">
    <location>
        <position position="230"/>
    </location>
</feature>
<accession>A0A147BBZ5</accession>
<dbReference type="EMBL" id="GEGO01007107">
    <property type="protein sequence ID" value="JAR88297.1"/>
    <property type="molecule type" value="Transcribed_RNA"/>
</dbReference>
<dbReference type="AlphaFoldDB" id="A0A147BBZ5"/>
<organism evidence="1">
    <name type="scientific">Ixodes ricinus</name>
    <name type="common">Common tick</name>
    <name type="synonym">Acarus ricinus</name>
    <dbReference type="NCBI Taxonomy" id="34613"/>
    <lineage>
        <taxon>Eukaryota</taxon>
        <taxon>Metazoa</taxon>
        <taxon>Ecdysozoa</taxon>
        <taxon>Arthropoda</taxon>
        <taxon>Chelicerata</taxon>
        <taxon>Arachnida</taxon>
        <taxon>Acari</taxon>
        <taxon>Parasitiformes</taxon>
        <taxon>Ixodida</taxon>
        <taxon>Ixodoidea</taxon>
        <taxon>Ixodidae</taxon>
        <taxon>Ixodinae</taxon>
        <taxon>Ixodes</taxon>
    </lineage>
</organism>
<evidence type="ECO:0000313" key="1">
    <source>
        <dbReference type="EMBL" id="JAR88297.1"/>
    </source>
</evidence>
<name>A0A147BBZ5_IXORI</name>